<name>A0A2N6KFA7_9CYAN</name>
<comment type="subcellular location">
    <subcellularLocation>
        <location evidence="1">Membrane</location>
        <topology evidence="1">Multi-pass membrane protein</topology>
    </subcellularLocation>
</comment>
<dbReference type="GO" id="GO:0008514">
    <property type="term" value="F:organic anion transmembrane transporter activity"/>
    <property type="evidence" value="ECO:0007669"/>
    <property type="project" value="UniProtKB-ARBA"/>
</dbReference>
<dbReference type="EMBL" id="NMQA01000160">
    <property type="protein sequence ID" value="PLZ97786.1"/>
    <property type="molecule type" value="Genomic_DNA"/>
</dbReference>
<feature type="transmembrane region" description="Helical" evidence="8">
    <location>
        <begin position="105"/>
        <end position="123"/>
    </location>
</feature>
<evidence type="ECO:0000256" key="5">
    <source>
        <dbReference type="ARBA" id="ARBA00022989"/>
    </source>
</evidence>
<dbReference type="PANTHER" id="PTHR10283:SF82">
    <property type="entry name" value="SOLUTE CARRIER FAMILY 13 MEMBER 2"/>
    <property type="match status" value="1"/>
</dbReference>
<evidence type="ECO:0000256" key="2">
    <source>
        <dbReference type="ARBA" id="ARBA00006772"/>
    </source>
</evidence>
<feature type="transmembrane region" description="Helical" evidence="8">
    <location>
        <begin position="458"/>
        <end position="480"/>
    </location>
</feature>
<feature type="transmembrane region" description="Helical" evidence="8">
    <location>
        <begin position="34"/>
        <end position="56"/>
    </location>
</feature>
<feature type="transmembrane region" description="Helical" evidence="8">
    <location>
        <begin position="302"/>
        <end position="322"/>
    </location>
</feature>
<dbReference type="Proteomes" id="UP000235025">
    <property type="component" value="Unassembled WGS sequence"/>
</dbReference>
<evidence type="ECO:0000256" key="7">
    <source>
        <dbReference type="ARBA" id="ARBA00031174"/>
    </source>
</evidence>
<keyword evidence="4 8" id="KW-0812">Transmembrane</keyword>
<dbReference type="GO" id="GO:0005886">
    <property type="term" value="C:plasma membrane"/>
    <property type="evidence" value="ECO:0007669"/>
    <property type="project" value="TreeGrafter"/>
</dbReference>
<evidence type="ECO:0000256" key="3">
    <source>
        <dbReference type="ARBA" id="ARBA00020150"/>
    </source>
</evidence>
<gene>
    <name evidence="9" type="ORF">CEN50_13695</name>
</gene>
<reference evidence="9 10" key="1">
    <citation type="submission" date="2017-07" db="EMBL/GenBank/DDBJ databases">
        <title>Genomes of Fischerella (Mastigocladus) sp. strains.</title>
        <authorList>
            <person name="Miller S.R."/>
        </authorList>
    </citation>
    <scope>NUCLEOTIDE SEQUENCE [LARGE SCALE GENOMIC DNA]</scope>
    <source>
        <strain evidence="9 10">CCMEE 5268</strain>
    </source>
</reference>
<evidence type="ECO:0000256" key="4">
    <source>
        <dbReference type="ARBA" id="ARBA00022692"/>
    </source>
</evidence>
<comment type="similarity">
    <text evidence="2">Belongs to the SLC13A/DASS transporter (TC 2.A.47) family. NADC subfamily.</text>
</comment>
<dbReference type="PANTHER" id="PTHR10283">
    <property type="entry name" value="SOLUTE CARRIER FAMILY 13 MEMBER"/>
    <property type="match status" value="1"/>
</dbReference>
<feature type="transmembrane region" description="Helical" evidence="8">
    <location>
        <begin position="375"/>
        <end position="393"/>
    </location>
</feature>
<dbReference type="InterPro" id="IPR001898">
    <property type="entry name" value="SLC13A/DASS"/>
</dbReference>
<keyword evidence="6 8" id="KW-0472">Membrane</keyword>
<feature type="transmembrane region" description="Helical" evidence="8">
    <location>
        <begin position="233"/>
        <end position="257"/>
    </location>
</feature>
<dbReference type="GO" id="GO:1905039">
    <property type="term" value="P:carboxylic acid transmembrane transport"/>
    <property type="evidence" value="ECO:0007669"/>
    <property type="project" value="UniProtKB-ARBA"/>
</dbReference>
<dbReference type="RefSeq" id="WP_102173247.1">
    <property type="nucleotide sequence ID" value="NZ_NMQA01000160.1"/>
</dbReference>
<proteinExistence type="inferred from homology"/>
<evidence type="ECO:0000313" key="9">
    <source>
        <dbReference type="EMBL" id="PLZ97786.1"/>
    </source>
</evidence>
<dbReference type="AlphaFoldDB" id="A0A2N6KFA7"/>
<dbReference type="Pfam" id="PF00939">
    <property type="entry name" value="Na_sulph_symp"/>
    <property type="match status" value="1"/>
</dbReference>
<sequence>MKIESDEIKQIAINTQLDIILQYFRRLSRWHTKLLLALFLTFISGVTVFLSDSLSIQGRLTIIIFLLTVILWSMTSINAGYIALVSVLMLLLTGGISQEDFFESLGSDVVWLMIGAFILGGAVKQTGLATRLTQAVAAKAHNVSSLFWLLTTVLIPLSFLIPSTSGRAAVTHPIFRSVANAIEDKRTRRALAILMPSIILVSTIASLTGAGSHLVAKDLLEEISEKDISFSQWLLYGLPFGIVASYATCWVIMQLFLDRRRWQQKLDVECLQSAPLSLPERKTLLIVLLMLGLWLTEKWHGLEIATVTVIGAILLTAPKFGVMKWKDAVKDVSWNLIIFVGATLALGHALISSGASEWIINNVFRFSDINTSKSHFLILLLLAIISLTSHIYMTSHTARAAALVPPLLYLASSLDINPVTVLFISTLGMDYCLTFPVSSKALMVYQDAEEDGFKPKDLLRLSSVMIVVHFVLIVLFYYTWWRWVGLSL</sequence>
<evidence type="ECO:0000256" key="8">
    <source>
        <dbReference type="SAM" id="Phobius"/>
    </source>
</evidence>
<keyword evidence="5 8" id="KW-1133">Transmembrane helix</keyword>
<feature type="transmembrane region" description="Helical" evidence="8">
    <location>
        <begin position="191"/>
        <end position="213"/>
    </location>
</feature>
<feature type="transmembrane region" description="Helical" evidence="8">
    <location>
        <begin position="146"/>
        <end position="170"/>
    </location>
</feature>
<feature type="transmembrane region" description="Helical" evidence="8">
    <location>
        <begin position="62"/>
        <end position="93"/>
    </location>
</feature>
<protein>
    <recommendedName>
        <fullName evidence="3">Sodium-dependent dicarboxylate transporter SdcS</fullName>
    </recommendedName>
    <alternativeName>
        <fullName evidence="7">Na(+)/dicarboxylate symporter</fullName>
    </alternativeName>
</protein>
<evidence type="ECO:0000256" key="1">
    <source>
        <dbReference type="ARBA" id="ARBA00004141"/>
    </source>
</evidence>
<evidence type="ECO:0000256" key="6">
    <source>
        <dbReference type="ARBA" id="ARBA00023136"/>
    </source>
</evidence>
<accession>A0A2N6KFA7</accession>
<evidence type="ECO:0000313" key="10">
    <source>
        <dbReference type="Proteomes" id="UP000235025"/>
    </source>
</evidence>
<feature type="transmembrane region" description="Helical" evidence="8">
    <location>
        <begin position="334"/>
        <end position="355"/>
    </location>
</feature>
<organism evidence="9 10">
    <name type="scientific">Fischerella thermalis CCMEE 5268</name>
    <dbReference type="NCBI Taxonomy" id="2019662"/>
    <lineage>
        <taxon>Bacteria</taxon>
        <taxon>Bacillati</taxon>
        <taxon>Cyanobacteriota</taxon>
        <taxon>Cyanophyceae</taxon>
        <taxon>Nostocales</taxon>
        <taxon>Hapalosiphonaceae</taxon>
        <taxon>Fischerella</taxon>
    </lineage>
</organism>
<comment type="caution">
    <text evidence="9">The sequence shown here is derived from an EMBL/GenBank/DDBJ whole genome shotgun (WGS) entry which is preliminary data.</text>
</comment>